<keyword evidence="1" id="KW-0732">Signal</keyword>
<evidence type="ECO:0000259" key="2">
    <source>
        <dbReference type="Pfam" id="PF08450"/>
    </source>
</evidence>
<proteinExistence type="predicted"/>
<reference evidence="3" key="1">
    <citation type="submission" date="2025-02" db="EMBL/GenBank/DDBJ databases">
        <authorList>
            <consortium name="NCBI Genome Project"/>
        </authorList>
    </citation>
    <scope>NUCLEOTIDE SEQUENCE</scope>
</reference>
<dbReference type="GeneID" id="4989054"/>
<dbReference type="PANTHER" id="PTHR47064">
    <property type="entry name" value="PUTATIVE (AFU_ORTHOLOGUE AFUA_1G08990)-RELATED"/>
    <property type="match status" value="1"/>
</dbReference>
<name>A0AAJ8BZ42_ASPNG</name>
<dbReference type="SUPFAM" id="SSF63829">
    <property type="entry name" value="Calcium-dependent phosphotriesterase"/>
    <property type="match status" value="1"/>
</dbReference>
<protein>
    <recommendedName>
        <fullName evidence="2">SMP-30/Gluconolactonase/LRE-like region domain-containing protein</fullName>
    </recommendedName>
</protein>
<dbReference type="InterPro" id="IPR013658">
    <property type="entry name" value="SGL"/>
</dbReference>
<dbReference type="Gene3D" id="2.120.10.30">
    <property type="entry name" value="TolB, C-terminal domain"/>
    <property type="match status" value="1"/>
</dbReference>
<dbReference type="PANTHER" id="PTHR47064:SF2">
    <property type="entry name" value="SMP-30_GLUCONOLACTONASE_LRE-LIKE REGION DOMAIN-CONTAINING PROTEIN-RELATED"/>
    <property type="match status" value="1"/>
</dbReference>
<feature type="chain" id="PRO_5044864521" description="SMP-30/Gluconolactonase/LRE-like region domain-containing protein" evidence="1">
    <location>
        <begin position="25"/>
        <end position="429"/>
    </location>
</feature>
<dbReference type="Pfam" id="PF08450">
    <property type="entry name" value="SGL"/>
    <property type="match status" value="1"/>
</dbReference>
<dbReference type="InterPro" id="IPR052988">
    <property type="entry name" value="Oryzine_lactonohydrolase"/>
</dbReference>
<dbReference type="KEGG" id="ang:An16g06620"/>
<dbReference type="RefSeq" id="XP_059604875.1">
    <property type="nucleotide sequence ID" value="XM_059745229.1"/>
</dbReference>
<feature type="signal peptide" evidence="1">
    <location>
        <begin position="1"/>
        <end position="24"/>
    </location>
</feature>
<dbReference type="VEuPathDB" id="FungiDB:An16g06620"/>
<accession>A0AAJ8BZ42</accession>
<dbReference type="InterPro" id="IPR011042">
    <property type="entry name" value="6-blade_b-propeller_TolB-like"/>
</dbReference>
<organism evidence="3">
    <name type="scientific">Aspergillus niger</name>
    <dbReference type="NCBI Taxonomy" id="5061"/>
    <lineage>
        <taxon>Eukaryota</taxon>
        <taxon>Fungi</taxon>
        <taxon>Dikarya</taxon>
        <taxon>Ascomycota</taxon>
        <taxon>Pezizomycotina</taxon>
        <taxon>Eurotiomycetes</taxon>
        <taxon>Eurotiomycetidae</taxon>
        <taxon>Eurotiales</taxon>
        <taxon>Aspergillaceae</taxon>
        <taxon>Aspergillus</taxon>
        <taxon>Aspergillus subgen. Circumdati</taxon>
    </lineage>
</organism>
<gene>
    <name evidence="3" type="ORF">An16g06620</name>
</gene>
<sequence>MKSPTILSCALPVLLAALIGGSYAQTASIPASYQYLLPPLFHGNLSEDFVSGTESAQLSLNSALKEAQRAAFISYDKEFDEVIGQEPSAQIVSRGTYGYAYEAGIWVHDLNQVGATGEILGGRSVANLPQMWFTSAISSGPTYLSVLDLKTNEVTQPNLVKPHGSESFVLSNPNGGFYYDGYVYITMLGDATHVAGLVKINPRTLETSTVLNSYYGLGLPSVDDVSIMRDKETKQTHIFFSTLDLVPFGPPISAHASNVTIQLPNAFWSFTPDTETLRPVIPRSDVLGPNGVSIDGKNSYLYVTDTPDHIHPTGTGFPAIFRYTLSSENGFIPSNKQLFGFPRHGVADGLKVDAMGRVWTGEAEGVVVRNMAGKVIGIFNKEVFMGRQTPMTEMANFALAGDKLILLALDAIIVVQLAESIGVAHDLVL</sequence>
<reference evidence="3" key="2">
    <citation type="submission" date="2025-08" db="UniProtKB">
        <authorList>
            <consortium name="RefSeq"/>
        </authorList>
    </citation>
    <scope>IDENTIFICATION</scope>
</reference>
<evidence type="ECO:0000313" key="3">
    <source>
        <dbReference type="RefSeq" id="XP_059604875.1"/>
    </source>
</evidence>
<dbReference type="AlphaFoldDB" id="A0AAJ8BZ42"/>
<feature type="domain" description="SMP-30/Gluconolactonase/LRE-like region" evidence="2">
    <location>
        <begin position="282"/>
        <end position="377"/>
    </location>
</feature>
<evidence type="ECO:0000256" key="1">
    <source>
        <dbReference type="SAM" id="SignalP"/>
    </source>
</evidence>